<dbReference type="KEGG" id="nav:JQS30_05685"/>
<dbReference type="RefSeq" id="WP_213172407.1">
    <property type="nucleotide sequence ID" value="NZ_CP070496.1"/>
</dbReference>
<comment type="catalytic activity">
    <reaction evidence="7">
        <text>N(6)-methyl-AMP + H2O + H(+) = IMP + methylamine</text>
        <dbReference type="Rhea" id="RHEA:16001"/>
        <dbReference type="ChEBI" id="CHEBI:15377"/>
        <dbReference type="ChEBI" id="CHEBI:15378"/>
        <dbReference type="ChEBI" id="CHEBI:58053"/>
        <dbReference type="ChEBI" id="CHEBI:59338"/>
        <dbReference type="ChEBI" id="CHEBI:144842"/>
    </reaction>
    <physiologicalReaction direction="left-to-right" evidence="7">
        <dbReference type="Rhea" id="RHEA:16002"/>
    </physiologicalReaction>
</comment>
<dbReference type="AlphaFoldDB" id="A0A895XXP4"/>
<evidence type="ECO:0000256" key="5">
    <source>
        <dbReference type="ARBA" id="ARBA00022833"/>
    </source>
</evidence>
<dbReference type="PANTHER" id="PTHR11409">
    <property type="entry name" value="ADENOSINE DEAMINASE"/>
    <property type="match status" value="1"/>
</dbReference>
<evidence type="ECO:0000259" key="8">
    <source>
        <dbReference type="Pfam" id="PF00962"/>
    </source>
</evidence>
<proteinExistence type="inferred from homology"/>
<dbReference type="Proteomes" id="UP000662939">
    <property type="component" value="Chromosome"/>
</dbReference>
<evidence type="ECO:0000313" key="10">
    <source>
        <dbReference type="Proteomes" id="UP000662939"/>
    </source>
</evidence>
<dbReference type="PANTHER" id="PTHR11409:SF42">
    <property type="entry name" value="ADENOSINE DEAMINASE-LIKE PROTEIN"/>
    <property type="match status" value="1"/>
</dbReference>
<comment type="similarity">
    <text evidence="2">Belongs to the metallo-dependent hydrolases superfamily. Adenosine and AMP deaminases family.</text>
</comment>
<dbReference type="EMBL" id="CP070496">
    <property type="protein sequence ID" value="QSB06398.1"/>
    <property type="molecule type" value="Genomic_DNA"/>
</dbReference>
<dbReference type="GO" id="GO:0009117">
    <property type="term" value="P:nucleotide metabolic process"/>
    <property type="evidence" value="ECO:0007669"/>
    <property type="project" value="UniProtKB-KW"/>
</dbReference>
<name>A0A895XXP4_9ACTN</name>
<dbReference type="Gene3D" id="3.20.20.140">
    <property type="entry name" value="Metal-dependent hydrolases"/>
    <property type="match status" value="1"/>
</dbReference>
<accession>A0A895XXP4</accession>
<keyword evidence="4" id="KW-0378">Hydrolase</keyword>
<evidence type="ECO:0000256" key="2">
    <source>
        <dbReference type="ARBA" id="ARBA00006676"/>
    </source>
</evidence>
<feature type="domain" description="Adenosine deaminase" evidence="8">
    <location>
        <begin position="23"/>
        <end position="258"/>
    </location>
</feature>
<dbReference type="InterPro" id="IPR001365">
    <property type="entry name" value="A_deaminase_dom"/>
</dbReference>
<evidence type="ECO:0000313" key="9">
    <source>
        <dbReference type="EMBL" id="QSB06398.1"/>
    </source>
</evidence>
<dbReference type="Pfam" id="PF00962">
    <property type="entry name" value="A_deaminase"/>
    <property type="match status" value="1"/>
</dbReference>
<evidence type="ECO:0000256" key="4">
    <source>
        <dbReference type="ARBA" id="ARBA00022801"/>
    </source>
</evidence>
<keyword evidence="3" id="KW-0479">Metal-binding</keyword>
<evidence type="ECO:0000256" key="1">
    <source>
        <dbReference type="ARBA" id="ARBA00001947"/>
    </source>
</evidence>
<organism evidence="9 10">
    <name type="scientific">Natronoglycomyces albus</name>
    <dbReference type="NCBI Taxonomy" id="2811108"/>
    <lineage>
        <taxon>Bacteria</taxon>
        <taxon>Bacillati</taxon>
        <taxon>Actinomycetota</taxon>
        <taxon>Actinomycetes</taxon>
        <taxon>Glycomycetales</taxon>
        <taxon>Glycomycetaceae</taxon>
        <taxon>Natronoglycomyces</taxon>
    </lineage>
</organism>
<dbReference type="SUPFAM" id="SSF51556">
    <property type="entry name" value="Metallo-dependent hydrolases"/>
    <property type="match status" value="1"/>
</dbReference>
<protein>
    <recommendedName>
        <fullName evidence="8">Adenosine deaminase domain-containing protein</fullName>
    </recommendedName>
</protein>
<dbReference type="InterPro" id="IPR032466">
    <property type="entry name" value="Metal_Hydrolase"/>
</dbReference>
<comment type="cofactor">
    <cofactor evidence="1">
        <name>Zn(2+)</name>
        <dbReference type="ChEBI" id="CHEBI:29105"/>
    </cofactor>
</comment>
<dbReference type="InterPro" id="IPR006330">
    <property type="entry name" value="Ado/ade_deaminase"/>
</dbReference>
<dbReference type="GO" id="GO:0004000">
    <property type="term" value="F:adenosine deaminase activity"/>
    <property type="evidence" value="ECO:0007669"/>
    <property type="project" value="TreeGrafter"/>
</dbReference>
<keyword evidence="6" id="KW-0546">Nucleotide metabolism</keyword>
<evidence type="ECO:0000256" key="3">
    <source>
        <dbReference type="ARBA" id="ARBA00022723"/>
    </source>
</evidence>
<dbReference type="GO" id="GO:0006154">
    <property type="term" value="P:adenosine catabolic process"/>
    <property type="evidence" value="ECO:0007669"/>
    <property type="project" value="TreeGrafter"/>
</dbReference>
<sequence length="262" mass="28098">MARLQQFGHVPPVDPEAITSQVFTRAVEDALLDAAKTGADYTELRLPHQAIYQPDFVQLFFDALQVVQETYPQFEAAPILSVWLWAEDADEVREAFPAAAEAGLAGVEIVYVPYAEEADWNRGSVFVKDAAAAGLGVTIPVGAFSKANIGSVVEMPEVSRIGHAVYADDDPGLLRAMAERGITVEVCLSSALAQGMVPDLAQHPLPKFLDAGVSVALGTDSPLRLGTSIDIELALLRRLGLSQGQLAHIERMSSDARFASLN</sequence>
<dbReference type="GO" id="GO:0046103">
    <property type="term" value="P:inosine biosynthetic process"/>
    <property type="evidence" value="ECO:0007669"/>
    <property type="project" value="TreeGrafter"/>
</dbReference>
<keyword evidence="10" id="KW-1185">Reference proteome</keyword>
<reference evidence="9" key="1">
    <citation type="submission" date="2021-02" db="EMBL/GenBank/DDBJ databases">
        <title>Natronoglycomyces albus gen. nov., sp. nov, a haloalkaliphilic actinobacterium from a soda solonchak soil.</title>
        <authorList>
            <person name="Sorokin D.Y."/>
            <person name="Khijniak T.V."/>
            <person name="Zakharycheva A.P."/>
            <person name="Boueva O.V."/>
            <person name="Ariskina E.V."/>
            <person name="Hahnke R.L."/>
            <person name="Bunk B."/>
            <person name="Sproer C."/>
            <person name="Schumann P."/>
            <person name="Evtushenko L.I."/>
            <person name="Kublanov I.V."/>
        </authorList>
    </citation>
    <scope>NUCLEOTIDE SEQUENCE</scope>
    <source>
        <strain evidence="9">DSM 106290</strain>
    </source>
</reference>
<evidence type="ECO:0000256" key="7">
    <source>
        <dbReference type="ARBA" id="ARBA00048787"/>
    </source>
</evidence>
<keyword evidence="5" id="KW-0862">Zinc</keyword>
<evidence type="ECO:0000256" key="6">
    <source>
        <dbReference type="ARBA" id="ARBA00023080"/>
    </source>
</evidence>
<gene>
    <name evidence="9" type="ORF">JQS30_05685</name>
</gene>
<dbReference type="GO" id="GO:0046872">
    <property type="term" value="F:metal ion binding"/>
    <property type="evidence" value="ECO:0007669"/>
    <property type="project" value="UniProtKB-KW"/>
</dbReference>